<organism evidence="9 10">
    <name type="scientific">Paenibacillus curdlanolyticus YK9</name>
    <dbReference type="NCBI Taxonomy" id="717606"/>
    <lineage>
        <taxon>Bacteria</taxon>
        <taxon>Bacillati</taxon>
        <taxon>Bacillota</taxon>
        <taxon>Bacilli</taxon>
        <taxon>Bacillales</taxon>
        <taxon>Paenibacillaceae</taxon>
        <taxon>Paenibacillus</taxon>
    </lineage>
</organism>
<dbReference type="GO" id="GO:0008270">
    <property type="term" value="F:zinc ion binding"/>
    <property type="evidence" value="ECO:0007669"/>
    <property type="project" value="InterPro"/>
</dbReference>
<dbReference type="SUPFAM" id="SSF53187">
    <property type="entry name" value="Zn-dependent exopeptidases"/>
    <property type="match status" value="1"/>
</dbReference>
<dbReference type="InterPro" id="IPR010175">
    <property type="entry name" value="LysK"/>
</dbReference>
<dbReference type="RefSeq" id="WP_006039940.1">
    <property type="nucleotide sequence ID" value="NZ_AEDD01000011.1"/>
</dbReference>
<dbReference type="Pfam" id="PF00696">
    <property type="entry name" value="AA_kinase"/>
    <property type="match status" value="1"/>
</dbReference>
<dbReference type="Proteomes" id="UP000005387">
    <property type="component" value="Unassembled WGS sequence"/>
</dbReference>
<dbReference type="PANTHER" id="PTHR43808">
    <property type="entry name" value="ACETYLORNITHINE DEACETYLASE"/>
    <property type="match status" value="1"/>
</dbReference>
<dbReference type="PANTHER" id="PTHR43808:SF28">
    <property type="entry name" value="[LYSW]-LYSINE_[LYSW]-ORNITHINE HYDROLASE"/>
    <property type="match status" value="1"/>
</dbReference>
<dbReference type="OrthoDB" id="9792335at2"/>
<evidence type="ECO:0000256" key="2">
    <source>
        <dbReference type="ARBA" id="ARBA00022605"/>
    </source>
</evidence>
<dbReference type="EMBL" id="AEDD01000011">
    <property type="protein sequence ID" value="EFM09418.1"/>
    <property type="molecule type" value="Genomic_DNA"/>
</dbReference>
<dbReference type="InterPro" id="IPR002933">
    <property type="entry name" value="Peptidase_M20"/>
</dbReference>
<dbReference type="eggNOG" id="COG0548">
    <property type="taxonomic scope" value="Bacteria"/>
</dbReference>
<sequence length="635" mass="69477">MSSGSLYVIKLGSSTIVNHPRIFEEIARISRRGNQVLLVAGGAEAIRQKYEALSRPMPFLTLPSGDDVRYCSPEEMPYIRDAYHAYILAPIREQLKAQGLSVFAQLGGDNGLVRGRKAKPIKAIQGQKTVIVRDSLFGQYTGSHTEFLHAALSAFDVVCLSPPIWDSEIDSYINIDADVLAAELAVELEAHHLRFVTGTAGLLQDVGDAGSTIPDVYEDEELASVQGRMKQKVRAARLAVSRGVCDVNISGPHSVEEGGRTWFWQGERGAPSFELLNKTIRIPSVSEDEHELARFLLEEVQDPSITGQIDEVGNIVFRKGNGPHTLLLLGHIDTVPHVWPVRADADGVTGRGVVDAKGSFVNFVHTLLEAEVPENGSLLVIGAVEEEISSSKGAFYIRDHYRADAVVIGEPSGEDSLTLGYYGLFKLRISIRRAQEHTAAKDSVSAIDELYQVAAHIRGIVQELDQQSLSSLIDIEHLNERGFITATAILNFRISPEAGNDYRDKVELSFGEGVTVEVLRSTPGFANSRSDTLVKSFVRSFAKHGKSIRYLKKRGTSDMNTLATTWTSVPMVAYGPGDSSLDHTNDEYLRYEEVESSRAILREAVNEWFRLNGGLHGAIDIGIQGTGASAPVVSR</sequence>
<keyword evidence="10" id="KW-1185">Reference proteome</keyword>
<dbReference type="InterPro" id="IPR001048">
    <property type="entry name" value="Asp/Glu/Uridylate_kinase"/>
</dbReference>
<dbReference type="Pfam" id="PF01546">
    <property type="entry name" value="Peptidase_M20"/>
    <property type="match status" value="1"/>
</dbReference>
<gene>
    <name evidence="9" type="ORF">PaecuDRAFT_3955</name>
</gene>
<dbReference type="InterPro" id="IPR050072">
    <property type="entry name" value="Peptidase_M20A"/>
</dbReference>
<evidence type="ECO:0000313" key="9">
    <source>
        <dbReference type="EMBL" id="EFM09418.1"/>
    </source>
</evidence>
<dbReference type="InterPro" id="IPR001261">
    <property type="entry name" value="ArgE/DapE_CS"/>
</dbReference>
<keyword evidence="7" id="KW-0170">Cobalt</keyword>
<evidence type="ECO:0000259" key="8">
    <source>
        <dbReference type="Pfam" id="PF00696"/>
    </source>
</evidence>
<evidence type="ECO:0000256" key="6">
    <source>
        <dbReference type="ARBA" id="ARBA00023154"/>
    </source>
</evidence>
<evidence type="ECO:0000313" key="10">
    <source>
        <dbReference type="Proteomes" id="UP000005387"/>
    </source>
</evidence>
<evidence type="ECO:0000256" key="1">
    <source>
        <dbReference type="ARBA" id="ARBA00022490"/>
    </source>
</evidence>
<dbReference type="NCBIfam" id="TIGR01902">
    <property type="entry name" value="dapE-lys-deAc"/>
    <property type="match status" value="1"/>
</dbReference>
<keyword evidence="1" id="KW-0963">Cytoplasm</keyword>
<keyword evidence="2" id="KW-0028">Amino-acid biosynthesis</keyword>
<keyword evidence="6" id="KW-0457">Lysine biosynthesis</keyword>
<dbReference type="AlphaFoldDB" id="E0IE64"/>
<feature type="domain" description="Aspartate/glutamate/uridylate kinase" evidence="8">
    <location>
        <begin position="7"/>
        <end position="248"/>
    </location>
</feature>
<dbReference type="eggNOG" id="COG0624">
    <property type="taxonomic scope" value="Bacteria"/>
</dbReference>
<dbReference type="GO" id="GO:0016811">
    <property type="term" value="F:hydrolase activity, acting on carbon-nitrogen (but not peptide) bonds, in linear amides"/>
    <property type="evidence" value="ECO:0007669"/>
    <property type="project" value="InterPro"/>
</dbReference>
<reference evidence="9 10" key="1">
    <citation type="submission" date="2010-07" db="EMBL/GenBank/DDBJ databases">
        <title>The draft genome of Paenibacillus curdlanolyticus YK9.</title>
        <authorList>
            <consortium name="US DOE Joint Genome Institute (JGI-PGF)"/>
            <person name="Lucas S."/>
            <person name="Copeland A."/>
            <person name="Lapidus A."/>
            <person name="Cheng J.-F."/>
            <person name="Bruce D."/>
            <person name="Goodwin L."/>
            <person name="Pitluck S."/>
            <person name="Land M.L."/>
            <person name="Hauser L."/>
            <person name="Chang Y.-J."/>
            <person name="Jeffries C."/>
            <person name="Anderson I.J."/>
            <person name="Johnson E."/>
            <person name="Loganathan U."/>
            <person name="Mulhopadhyay B."/>
            <person name="Kyrpides N."/>
            <person name="Woyke T.J."/>
        </authorList>
    </citation>
    <scope>NUCLEOTIDE SEQUENCE [LARGE SCALE GENOMIC DNA]</scope>
    <source>
        <strain evidence="9 10">YK9</strain>
    </source>
</reference>
<dbReference type="Gene3D" id="3.40.1160.10">
    <property type="entry name" value="Acetylglutamate kinase-like"/>
    <property type="match status" value="1"/>
</dbReference>
<dbReference type="InterPro" id="IPR036393">
    <property type="entry name" value="AceGlu_kinase-like_sf"/>
</dbReference>
<dbReference type="GO" id="GO:0009085">
    <property type="term" value="P:lysine biosynthetic process"/>
    <property type="evidence" value="ECO:0007669"/>
    <property type="project" value="UniProtKB-KW"/>
</dbReference>
<keyword evidence="3" id="KW-0479">Metal-binding</keyword>
<dbReference type="GO" id="GO:0050897">
    <property type="term" value="F:cobalt ion binding"/>
    <property type="evidence" value="ECO:0007669"/>
    <property type="project" value="InterPro"/>
</dbReference>
<evidence type="ECO:0000256" key="7">
    <source>
        <dbReference type="ARBA" id="ARBA00023285"/>
    </source>
</evidence>
<protein>
    <submittedName>
        <fullName evidence="9">N-acetyl-ornithine/N-acetyl-lysine deacetylase</fullName>
    </submittedName>
</protein>
<dbReference type="SUPFAM" id="SSF53633">
    <property type="entry name" value="Carbamate kinase-like"/>
    <property type="match status" value="1"/>
</dbReference>
<accession>E0IE64</accession>
<evidence type="ECO:0000256" key="4">
    <source>
        <dbReference type="ARBA" id="ARBA00022801"/>
    </source>
</evidence>
<dbReference type="PROSITE" id="PS00758">
    <property type="entry name" value="ARGE_DAPE_CPG2_1"/>
    <property type="match status" value="1"/>
</dbReference>
<name>E0IE64_9BACL</name>
<proteinExistence type="predicted"/>
<keyword evidence="5" id="KW-0862">Zinc</keyword>
<evidence type="ECO:0000256" key="3">
    <source>
        <dbReference type="ARBA" id="ARBA00022723"/>
    </source>
</evidence>
<keyword evidence="4" id="KW-0378">Hydrolase</keyword>
<dbReference type="Gene3D" id="3.40.630.10">
    <property type="entry name" value="Zn peptidases"/>
    <property type="match status" value="2"/>
</dbReference>
<evidence type="ECO:0000256" key="5">
    <source>
        <dbReference type="ARBA" id="ARBA00022833"/>
    </source>
</evidence>
<dbReference type="STRING" id="717606.PaecuDRAFT_3955"/>